<comment type="caution">
    <text evidence="2">The sequence shown here is derived from an EMBL/GenBank/DDBJ whole genome shotgun (WGS) entry which is preliminary data.</text>
</comment>
<feature type="region of interest" description="Disordered" evidence="1">
    <location>
        <begin position="48"/>
        <end position="68"/>
    </location>
</feature>
<evidence type="ECO:0000256" key="1">
    <source>
        <dbReference type="SAM" id="MobiDB-lite"/>
    </source>
</evidence>
<evidence type="ECO:0000313" key="2">
    <source>
        <dbReference type="EMBL" id="EYC22881.1"/>
    </source>
</evidence>
<proteinExistence type="predicted"/>
<keyword evidence="3" id="KW-1185">Reference proteome</keyword>
<organism evidence="2 3">
    <name type="scientific">Ancylostoma ceylanicum</name>
    <dbReference type="NCBI Taxonomy" id="53326"/>
    <lineage>
        <taxon>Eukaryota</taxon>
        <taxon>Metazoa</taxon>
        <taxon>Ecdysozoa</taxon>
        <taxon>Nematoda</taxon>
        <taxon>Chromadorea</taxon>
        <taxon>Rhabditida</taxon>
        <taxon>Rhabditina</taxon>
        <taxon>Rhabditomorpha</taxon>
        <taxon>Strongyloidea</taxon>
        <taxon>Ancylostomatidae</taxon>
        <taxon>Ancylostomatinae</taxon>
        <taxon>Ancylostoma</taxon>
    </lineage>
</organism>
<dbReference type="Proteomes" id="UP000024635">
    <property type="component" value="Unassembled WGS sequence"/>
</dbReference>
<name>A0A016V6H4_9BILA</name>
<gene>
    <name evidence="2" type="primary">Acey_s0016.g3001</name>
    <name evidence="2" type="ORF">Y032_0016g3001</name>
</gene>
<accession>A0A016V6H4</accession>
<evidence type="ECO:0000313" key="3">
    <source>
        <dbReference type="Proteomes" id="UP000024635"/>
    </source>
</evidence>
<protein>
    <submittedName>
        <fullName evidence="2">Uncharacterized protein</fullName>
    </submittedName>
</protein>
<dbReference type="AlphaFoldDB" id="A0A016V6H4"/>
<reference evidence="3" key="1">
    <citation type="journal article" date="2015" name="Nat. Genet.">
        <title>The genome and transcriptome of the zoonotic hookworm Ancylostoma ceylanicum identify infection-specific gene families.</title>
        <authorList>
            <person name="Schwarz E.M."/>
            <person name="Hu Y."/>
            <person name="Antoshechkin I."/>
            <person name="Miller M.M."/>
            <person name="Sternberg P.W."/>
            <person name="Aroian R.V."/>
        </authorList>
    </citation>
    <scope>NUCLEOTIDE SEQUENCE</scope>
    <source>
        <strain evidence="3">HY135</strain>
    </source>
</reference>
<sequence>MRNAKRITIKKEPTVSMENKAVPMGARIALLAAMAWKNNGKRWLSPEARKNVSHRSCPPPQPAPPVRRKTFEDGIVSDADLFVAARKFADSSRVRRP</sequence>
<dbReference type="EMBL" id="JARK01001352">
    <property type="protein sequence ID" value="EYC22881.1"/>
    <property type="molecule type" value="Genomic_DNA"/>
</dbReference>